<reference evidence="1 2" key="1">
    <citation type="submission" date="2024-06" db="EMBL/GenBank/DDBJ databases">
        <title>Genomic Encyclopedia of Type Strains, Phase V (KMG-V): Genome sequencing to study the core and pangenomes of soil and plant-associated prokaryotes.</title>
        <authorList>
            <person name="Whitman W."/>
        </authorList>
    </citation>
    <scope>NUCLEOTIDE SEQUENCE [LARGE SCALE GENOMIC DNA]</scope>
    <source>
        <strain evidence="1 2">USDA 160</strain>
    </source>
</reference>
<name>A0ABV2RMZ3_BRAJP</name>
<evidence type="ECO:0000313" key="1">
    <source>
        <dbReference type="EMBL" id="MET4717639.1"/>
    </source>
</evidence>
<dbReference type="InterPro" id="IPR027417">
    <property type="entry name" value="P-loop_NTPase"/>
</dbReference>
<organism evidence="1 2">
    <name type="scientific">Bradyrhizobium japonicum</name>
    <dbReference type="NCBI Taxonomy" id="375"/>
    <lineage>
        <taxon>Bacteria</taxon>
        <taxon>Pseudomonadati</taxon>
        <taxon>Pseudomonadota</taxon>
        <taxon>Alphaproteobacteria</taxon>
        <taxon>Hyphomicrobiales</taxon>
        <taxon>Nitrobacteraceae</taxon>
        <taxon>Bradyrhizobium</taxon>
    </lineage>
</organism>
<dbReference type="SUPFAM" id="SSF52540">
    <property type="entry name" value="P-loop containing nucleoside triphosphate hydrolases"/>
    <property type="match status" value="1"/>
</dbReference>
<comment type="caution">
    <text evidence="1">The sequence shown here is derived from an EMBL/GenBank/DDBJ whole genome shotgun (WGS) entry which is preliminary data.</text>
</comment>
<accession>A0ABV2RMZ3</accession>
<proteinExistence type="predicted"/>
<dbReference type="Proteomes" id="UP001549291">
    <property type="component" value="Unassembled WGS sequence"/>
</dbReference>
<dbReference type="RefSeq" id="WP_157789249.1">
    <property type="nucleotide sequence ID" value="NZ_CP066351.1"/>
</dbReference>
<protein>
    <submittedName>
        <fullName evidence="1">Uncharacterized protein</fullName>
    </submittedName>
</protein>
<keyword evidence="2" id="KW-1185">Reference proteome</keyword>
<sequence>MKPNPHTLAVAAGDTLVALRRVDQLGVVNGTQLTVERVKVARLTKTVTVTARRGNDIIQFTPEDISDGKGRVRLTNGLVSTIFRSQGATVDQAFVLLNDKFDRHDSYVSASRARGDTRYFCSKSIDASIRASSGEFHSPIDDVQRLDYLAKRLSRERVKTTTLDLIDVAEFAKAHLKRERDRRKELSHGL</sequence>
<dbReference type="EMBL" id="JBEPTQ010000002">
    <property type="protein sequence ID" value="MET4717639.1"/>
    <property type="molecule type" value="Genomic_DNA"/>
</dbReference>
<dbReference type="Gene3D" id="3.40.50.300">
    <property type="entry name" value="P-loop containing nucleotide triphosphate hydrolases"/>
    <property type="match status" value="1"/>
</dbReference>
<gene>
    <name evidence="1" type="ORF">ABIF63_001745</name>
</gene>
<evidence type="ECO:0000313" key="2">
    <source>
        <dbReference type="Proteomes" id="UP001549291"/>
    </source>
</evidence>